<feature type="region of interest" description="Disordered" evidence="1">
    <location>
        <begin position="72"/>
        <end position="155"/>
    </location>
</feature>
<evidence type="ECO:0000256" key="2">
    <source>
        <dbReference type="SAM" id="SignalP"/>
    </source>
</evidence>
<organism evidence="4 5">
    <name type="scientific">Thalassobacillus cyri</name>
    <dbReference type="NCBI Taxonomy" id="571932"/>
    <lineage>
        <taxon>Bacteria</taxon>
        <taxon>Bacillati</taxon>
        <taxon>Bacillota</taxon>
        <taxon>Bacilli</taxon>
        <taxon>Bacillales</taxon>
        <taxon>Bacillaceae</taxon>
        <taxon>Thalassobacillus</taxon>
    </lineage>
</organism>
<feature type="domain" description="SCP" evidence="3">
    <location>
        <begin position="167"/>
        <end position="278"/>
    </location>
</feature>
<feature type="chain" id="PRO_5038411914" evidence="2">
    <location>
        <begin position="28"/>
        <end position="282"/>
    </location>
</feature>
<sequence>MFKKVSTAFVLSTALLLGGAFTADAHAGGEQQAPSIKAFYKIQSYGGSFSQDDVNKWLQDILKNYNVQGNQVETPQQEQSKEQPKQKQPKKDKPAKKDKQKEKEQAPAPAPEKNEAPEQPAEEQPAPEQQQAPAPQPAPEQTQQAPAEQPAAEQNSQLNQFEQQVVELTNQERQKQGLAPLKADAELSKVARDKSQDMASNGYFSHNSPNYGSPFDMMKSYGIDYRTAGENIAKGQRSPQEVVNAWMNSEGHRKNIMNPNFTHIGVGYVENGNVWTQMFIGK</sequence>
<dbReference type="PANTHER" id="PTHR31157">
    <property type="entry name" value="SCP DOMAIN-CONTAINING PROTEIN"/>
    <property type="match status" value="1"/>
</dbReference>
<dbReference type="PANTHER" id="PTHR31157:SF1">
    <property type="entry name" value="SCP DOMAIN-CONTAINING PROTEIN"/>
    <property type="match status" value="1"/>
</dbReference>
<dbReference type="InterPro" id="IPR035940">
    <property type="entry name" value="CAP_sf"/>
</dbReference>
<evidence type="ECO:0000313" key="5">
    <source>
        <dbReference type="Proteomes" id="UP000198584"/>
    </source>
</evidence>
<protein>
    <submittedName>
        <fullName evidence="4">Uncharacterized protein, YkwD family</fullName>
    </submittedName>
</protein>
<keyword evidence="2" id="KW-0732">Signal</keyword>
<dbReference type="SUPFAM" id="SSF55797">
    <property type="entry name" value="PR-1-like"/>
    <property type="match status" value="1"/>
</dbReference>
<dbReference type="CDD" id="cd05379">
    <property type="entry name" value="CAP_bacterial"/>
    <property type="match status" value="1"/>
</dbReference>
<dbReference type="Proteomes" id="UP000198584">
    <property type="component" value="Unassembled WGS sequence"/>
</dbReference>
<dbReference type="Pfam" id="PF00188">
    <property type="entry name" value="CAP"/>
    <property type="match status" value="1"/>
</dbReference>
<reference evidence="4 5" key="1">
    <citation type="submission" date="2016-10" db="EMBL/GenBank/DDBJ databases">
        <authorList>
            <person name="de Groot N.N."/>
        </authorList>
    </citation>
    <scope>NUCLEOTIDE SEQUENCE [LARGE SCALE GENOMIC DNA]</scope>
    <source>
        <strain evidence="4 5">CCM7597</strain>
    </source>
</reference>
<proteinExistence type="predicted"/>
<evidence type="ECO:0000259" key="3">
    <source>
        <dbReference type="Pfam" id="PF00188"/>
    </source>
</evidence>
<dbReference type="STRING" id="571932.SAMN05421743_10398"/>
<gene>
    <name evidence="4" type="ORF">SAMN05421743_10398</name>
</gene>
<dbReference type="NCBIfam" id="TIGR02909">
    <property type="entry name" value="spore_YkwD"/>
    <property type="match status" value="1"/>
</dbReference>
<feature type="compositionally biased region" description="Low complexity" evidence="1">
    <location>
        <begin position="117"/>
        <end position="154"/>
    </location>
</feature>
<dbReference type="RefSeq" id="WP_093042921.1">
    <property type="nucleotide sequence ID" value="NZ_FNQR01000003.1"/>
</dbReference>
<dbReference type="AlphaFoldDB" id="A0A1H3Z250"/>
<accession>A0A1H3Z250</accession>
<dbReference type="Gene3D" id="3.40.33.10">
    <property type="entry name" value="CAP"/>
    <property type="match status" value="1"/>
</dbReference>
<dbReference type="OrthoDB" id="9783944at2"/>
<name>A0A1H3Z250_9BACI</name>
<dbReference type="InterPro" id="IPR014258">
    <property type="entry name" value="CAP_domain_YkwD-like"/>
</dbReference>
<evidence type="ECO:0000313" key="4">
    <source>
        <dbReference type="EMBL" id="SEA17727.1"/>
    </source>
</evidence>
<dbReference type="EMBL" id="FNQR01000003">
    <property type="protein sequence ID" value="SEA17727.1"/>
    <property type="molecule type" value="Genomic_DNA"/>
</dbReference>
<dbReference type="InterPro" id="IPR014044">
    <property type="entry name" value="CAP_dom"/>
</dbReference>
<evidence type="ECO:0000256" key="1">
    <source>
        <dbReference type="SAM" id="MobiDB-lite"/>
    </source>
</evidence>
<keyword evidence="5" id="KW-1185">Reference proteome</keyword>
<feature type="compositionally biased region" description="Basic and acidic residues" evidence="1">
    <location>
        <begin position="79"/>
        <end position="105"/>
    </location>
</feature>
<feature type="signal peptide" evidence="2">
    <location>
        <begin position="1"/>
        <end position="27"/>
    </location>
</feature>